<proteinExistence type="predicted"/>
<dbReference type="EMBL" id="NSIT01000265">
    <property type="protein sequence ID" value="PJE78099.1"/>
    <property type="molecule type" value="Genomic_DNA"/>
</dbReference>
<comment type="caution">
    <text evidence="2">The sequence shown here is derived from an EMBL/GenBank/DDBJ whole genome shotgun (WGS) entry which is preliminary data.</text>
</comment>
<protein>
    <submittedName>
        <fullName evidence="2">Uncharacterized protein</fullName>
    </submittedName>
</protein>
<feature type="transmembrane region" description="Helical" evidence="1">
    <location>
        <begin position="17"/>
        <end position="39"/>
    </location>
</feature>
<keyword evidence="1" id="KW-1133">Transmembrane helix</keyword>
<reference evidence="2" key="1">
    <citation type="journal article" date="2017" name="Appl. Environ. Microbiol.">
        <title>Molecular characterization of an Endozoicomonas-like organism causing infection in king scallop Pecten maximus L.</title>
        <authorList>
            <person name="Cano I."/>
            <person name="van Aerle R."/>
            <person name="Ross S."/>
            <person name="Verner-Jeffreys D.W."/>
            <person name="Paley R.K."/>
            <person name="Rimmer G."/>
            <person name="Ryder D."/>
            <person name="Hooper P."/>
            <person name="Stone D."/>
            <person name="Feist S.W."/>
        </authorList>
    </citation>
    <scope>NUCLEOTIDE SEQUENCE</scope>
</reference>
<keyword evidence="1" id="KW-0472">Membrane</keyword>
<sequence length="129" mass="15039">MNFHYGNPGKNTENNPVLSIICLVGRVCVLIILRMVCYLRPPVICLLSHYSLKRFCPNFAKGYIIQFLLILSPSFPRGLHNSLKVWEANGLQGQILNINSQQKNFNRLRRFHAIEKRKNRKKYCLPMTH</sequence>
<gene>
    <name evidence="2" type="ORF">CI610_02974</name>
</gene>
<accession>A0A2H9T4G4</accession>
<keyword evidence="1" id="KW-0812">Transmembrane</keyword>
<evidence type="ECO:0000313" key="2">
    <source>
        <dbReference type="EMBL" id="PJE78099.1"/>
    </source>
</evidence>
<dbReference type="AlphaFoldDB" id="A0A2H9T4G4"/>
<organism evidence="2">
    <name type="scientific">invertebrate metagenome</name>
    <dbReference type="NCBI Taxonomy" id="1711999"/>
    <lineage>
        <taxon>unclassified sequences</taxon>
        <taxon>metagenomes</taxon>
        <taxon>organismal metagenomes</taxon>
    </lineage>
</organism>
<name>A0A2H9T4G4_9ZZZZ</name>
<evidence type="ECO:0000256" key="1">
    <source>
        <dbReference type="SAM" id="Phobius"/>
    </source>
</evidence>